<dbReference type="InterPro" id="IPR027417">
    <property type="entry name" value="P-loop_NTPase"/>
</dbReference>
<name>A0ABX9TWN2_9GAMM</name>
<reference evidence="1 2" key="1">
    <citation type="submission" date="2018-09" db="EMBL/GenBank/DDBJ databases">
        <title>The draft genome of Acinetobacter sp. strains.</title>
        <authorList>
            <person name="Qin J."/>
            <person name="Feng Y."/>
            <person name="Zong Z."/>
        </authorList>
    </citation>
    <scope>NUCLEOTIDE SEQUENCE [LARGE SCALE GENOMIC DNA]</scope>
    <source>
        <strain evidence="1 2">WCHAc060005</strain>
    </source>
</reference>
<dbReference type="Proteomes" id="UP000280271">
    <property type="component" value="Unassembled WGS sequence"/>
</dbReference>
<evidence type="ECO:0000313" key="2">
    <source>
        <dbReference type="Proteomes" id="UP000280271"/>
    </source>
</evidence>
<dbReference type="RefSeq" id="WP_120374898.1">
    <property type="nucleotide sequence ID" value="NZ_RCHC01000006.1"/>
</dbReference>
<organism evidence="1 2">
    <name type="scientific">Acinetobacter chengduensis</name>
    <dbReference type="NCBI Taxonomy" id="2420890"/>
    <lineage>
        <taxon>Bacteria</taxon>
        <taxon>Pseudomonadati</taxon>
        <taxon>Pseudomonadota</taxon>
        <taxon>Gammaproteobacteria</taxon>
        <taxon>Moraxellales</taxon>
        <taxon>Moraxellaceae</taxon>
        <taxon>Acinetobacter</taxon>
    </lineage>
</organism>
<dbReference type="EMBL" id="RCHC01000006">
    <property type="protein sequence ID" value="RLL22476.1"/>
    <property type="molecule type" value="Genomic_DNA"/>
</dbReference>
<protein>
    <submittedName>
        <fullName evidence="1">KAP family P-loop domain protein</fullName>
    </submittedName>
</protein>
<sequence>MNQSQEQRLEEIFRKNENNGIAIAIIGCWGVGKTFAWNKFLETRAKEEEEKIKHLPAFKRNNDQKVFSKKYAYISLFGIENLSDLKVAISTNMSSNYFNQESSKNFEIPAFIKKGLTALREVKLTSSEYGVSSSARIFESMLYAQVKDAIICFDDFERMSKKLDIKDVMGLANQLKLEKNCQIILILDEDKAEGENKKKYAEYKEKLIDETIKITSVEPLIRENAKDIDEPLVGLMVKFADELDIHNFRFFQKVIKLYHQFLEELPNKVVTSTKEIILIRVLVGYFLELFGQSQKIDWVDIKNGEEKLDNEKLEIYKKLRNISYSTVRADPLFLEFEKIFQQVGSYDSEILIDIVKKEWLRKENLNKIQKIEFLTEKYYEESFTKADLDNLIGLIKNDVNLFSGYQLKKIIEFLCDENKEEIISLIKIYIKRLYLADVKTKAQLKEEYGKDFEIYIDLLDEKKIDIIIDDKVTVLYKAITSGFDKNTSDPEILDSFSKADWNSFLGESRGNIFPEKYKFDNFNRILRAVRWLFDNQFISEECLKQIEVNFGAVLTDLESVIGEKDPKEIRLRFSHWKEKLKLD</sequence>
<evidence type="ECO:0000313" key="1">
    <source>
        <dbReference type="EMBL" id="RLL22476.1"/>
    </source>
</evidence>
<proteinExistence type="predicted"/>
<accession>A0ABX9TWN2</accession>
<keyword evidence="2" id="KW-1185">Reference proteome</keyword>
<gene>
    <name evidence="1" type="ORF">D9K81_06960</name>
</gene>
<comment type="caution">
    <text evidence="1">The sequence shown here is derived from an EMBL/GenBank/DDBJ whole genome shotgun (WGS) entry which is preliminary data.</text>
</comment>
<dbReference type="Gene3D" id="3.40.50.300">
    <property type="entry name" value="P-loop containing nucleotide triphosphate hydrolases"/>
    <property type="match status" value="1"/>
</dbReference>